<keyword evidence="2" id="KW-1185">Reference proteome</keyword>
<comment type="caution">
    <text evidence="1">The sequence shown here is derived from an EMBL/GenBank/DDBJ whole genome shotgun (WGS) entry which is preliminary data.</text>
</comment>
<dbReference type="AlphaFoldDB" id="A0A6L6X248"/>
<name>A0A6L6X248_9ACTN</name>
<organism evidence="1 2">
    <name type="scientific">Streptomyces typhae</name>
    <dbReference type="NCBI Taxonomy" id="2681492"/>
    <lineage>
        <taxon>Bacteria</taxon>
        <taxon>Bacillati</taxon>
        <taxon>Actinomycetota</taxon>
        <taxon>Actinomycetes</taxon>
        <taxon>Kitasatosporales</taxon>
        <taxon>Streptomycetaceae</taxon>
        <taxon>Streptomyces</taxon>
    </lineage>
</organism>
<proteinExistence type="predicted"/>
<reference evidence="1 2" key="1">
    <citation type="submission" date="2019-11" db="EMBL/GenBank/DDBJ databases">
        <title>Streptomyces typhae sp. nov., a novel endophytic actinomycete isolated from the root of cattail pollen (Typha angustifolia L.).</title>
        <authorList>
            <person name="Peng C."/>
        </authorList>
    </citation>
    <scope>NUCLEOTIDE SEQUENCE [LARGE SCALE GENOMIC DNA]</scope>
    <source>
        <strain evidence="2">p1417</strain>
    </source>
</reference>
<evidence type="ECO:0000313" key="1">
    <source>
        <dbReference type="EMBL" id="MVO87904.1"/>
    </source>
</evidence>
<sequence>MTSRRYVTLCRAAGLLLGAAAIPVLFTRYSPMAVLLGTASACLFWRAREEAAADRRARVAARRAELAARPCPPPPDGRPLDARERAALADIAAHYDHGTAA</sequence>
<gene>
    <name evidence="1" type="ORF">GPA10_24885</name>
</gene>
<protein>
    <submittedName>
        <fullName evidence="1">Uncharacterized protein</fullName>
    </submittedName>
</protein>
<dbReference type="EMBL" id="WPNZ01000014">
    <property type="protein sequence ID" value="MVO87904.1"/>
    <property type="molecule type" value="Genomic_DNA"/>
</dbReference>
<evidence type="ECO:0000313" key="2">
    <source>
        <dbReference type="Proteomes" id="UP000483802"/>
    </source>
</evidence>
<dbReference type="Proteomes" id="UP000483802">
    <property type="component" value="Unassembled WGS sequence"/>
</dbReference>
<accession>A0A6L6X248</accession>
<dbReference type="RefSeq" id="WP_157167457.1">
    <property type="nucleotide sequence ID" value="NZ_WPNZ01000014.1"/>
</dbReference>